<dbReference type="UniPathway" id="UPA00219"/>
<feature type="active site" description="Proton donor/acceptor" evidence="7">
    <location>
        <position position="93"/>
    </location>
</feature>
<evidence type="ECO:0000256" key="3">
    <source>
        <dbReference type="ARBA" id="ARBA00022960"/>
    </source>
</evidence>
<dbReference type="InterPro" id="IPR001920">
    <property type="entry name" value="Asp/Glu_race"/>
</dbReference>
<dbReference type="STRING" id="1715285.SOFFGTOCOR_0409"/>
<keyword evidence="5 7" id="KW-0413">Isomerase</keyword>
<comment type="similarity">
    <text evidence="7">Belongs to the aspartate/glutamate racemases family.</text>
</comment>
<dbReference type="InterPro" id="IPR018187">
    <property type="entry name" value="Asp/Glu_racemase_AS_1"/>
</dbReference>
<dbReference type="PANTHER" id="PTHR21198:SF2">
    <property type="entry name" value="GLUTAMATE RACEMASE"/>
    <property type="match status" value="1"/>
</dbReference>
<dbReference type="InterPro" id="IPR004391">
    <property type="entry name" value="Glu_race"/>
</dbReference>
<dbReference type="InterPro" id="IPR015942">
    <property type="entry name" value="Asp/Glu/hydantoin_racemase"/>
</dbReference>
<comment type="function">
    <text evidence="7">Provides the (R)-glutamate required for cell wall biosynthesis.</text>
</comment>
<name>A0A0M6WA32_9GAMM</name>
<dbReference type="GO" id="GO:0009252">
    <property type="term" value="P:peptidoglycan biosynthetic process"/>
    <property type="evidence" value="ECO:0007669"/>
    <property type="project" value="UniProtKB-UniRule"/>
</dbReference>
<dbReference type="PANTHER" id="PTHR21198">
    <property type="entry name" value="GLUTAMATE RACEMASE"/>
    <property type="match status" value="1"/>
</dbReference>
<keyword evidence="4 7" id="KW-0573">Peptidoglycan synthesis</keyword>
<accession>A0A0M6WA32</accession>
<proteinExistence type="inferred from homology"/>
<gene>
    <name evidence="7 8" type="primary">murI</name>
    <name evidence="8" type="ORF">SOFFGTOCOR_0409</name>
</gene>
<dbReference type="NCBIfam" id="TIGR00067">
    <property type="entry name" value="glut_race"/>
    <property type="match status" value="1"/>
</dbReference>
<feature type="binding site" evidence="7">
    <location>
        <begin position="206"/>
        <end position="207"/>
    </location>
    <ligand>
        <name>substrate</name>
    </ligand>
</feature>
<reference evidence="9" key="1">
    <citation type="submission" date="2015-05" db="EMBL/GenBank/DDBJ databases">
        <authorList>
            <person name="Manzano-Marin A."/>
        </authorList>
    </citation>
    <scope>NUCLEOTIDE SEQUENCE [LARGE SCALE GENOMIC DNA]</scope>
    <source>
        <strain evidence="9">officinalis</strain>
    </source>
</reference>
<dbReference type="EMBL" id="CVRF01000003">
    <property type="protein sequence ID" value="CRK85825.1"/>
    <property type="molecule type" value="Genomic_DNA"/>
</dbReference>
<feature type="active site" description="Proton donor/acceptor" evidence="7">
    <location>
        <position position="205"/>
    </location>
</feature>
<dbReference type="EC" id="5.1.1.3" evidence="2 7"/>
<dbReference type="AlphaFoldDB" id="A0A0M6WA32"/>
<evidence type="ECO:0000256" key="6">
    <source>
        <dbReference type="ARBA" id="ARBA00023316"/>
    </source>
</evidence>
<feature type="binding site" evidence="7">
    <location>
        <begin position="29"/>
        <end position="30"/>
    </location>
    <ligand>
        <name>substrate</name>
    </ligand>
</feature>
<evidence type="ECO:0000256" key="4">
    <source>
        <dbReference type="ARBA" id="ARBA00022984"/>
    </source>
</evidence>
<dbReference type="PROSITE" id="PS00923">
    <property type="entry name" value="ASP_GLU_RACEMASE_1"/>
    <property type="match status" value="1"/>
</dbReference>
<feature type="binding site" evidence="7">
    <location>
        <begin position="94"/>
        <end position="95"/>
    </location>
    <ligand>
        <name>substrate</name>
    </ligand>
</feature>
<evidence type="ECO:0000313" key="9">
    <source>
        <dbReference type="Proteomes" id="UP000242301"/>
    </source>
</evidence>
<evidence type="ECO:0000313" key="8">
    <source>
        <dbReference type="EMBL" id="CRK85825.1"/>
    </source>
</evidence>
<dbReference type="HAMAP" id="MF_00258">
    <property type="entry name" value="Glu_racemase"/>
    <property type="match status" value="1"/>
</dbReference>
<evidence type="ECO:0000256" key="7">
    <source>
        <dbReference type="HAMAP-Rule" id="MF_00258"/>
    </source>
</evidence>
<dbReference type="GO" id="GO:0071555">
    <property type="term" value="P:cell wall organization"/>
    <property type="evidence" value="ECO:0007669"/>
    <property type="project" value="UniProtKB-KW"/>
</dbReference>
<dbReference type="Proteomes" id="UP000242301">
    <property type="component" value="Unassembled WGS sequence"/>
</dbReference>
<dbReference type="Pfam" id="PF01177">
    <property type="entry name" value="Asp_Glu_race"/>
    <property type="match status" value="1"/>
</dbReference>
<evidence type="ECO:0000256" key="1">
    <source>
        <dbReference type="ARBA" id="ARBA00001602"/>
    </source>
</evidence>
<comment type="catalytic activity">
    <reaction evidence="1 7">
        <text>L-glutamate = D-glutamate</text>
        <dbReference type="Rhea" id="RHEA:12813"/>
        <dbReference type="ChEBI" id="CHEBI:29985"/>
        <dbReference type="ChEBI" id="CHEBI:29986"/>
        <dbReference type="EC" id="5.1.1.3"/>
    </reaction>
</comment>
<organism evidence="8 9">
    <name type="scientific">Candidatus Providencia siddallii</name>
    <dbReference type="NCBI Taxonomy" id="1715285"/>
    <lineage>
        <taxon>Bacteria</taxon>
        <taxon>Pseudomonadati</taxon>
        <taxon>Pseudomonadota</taxon>
        <taxon>Gammaproteobacteria</taxon>
        <taxon>Enterobacterales</taxon>
        <taxon>Morganellaceae</taxon>
        <taxon>Providencia</taxon>
    </lineage>
</organism>
<feature type="binding site" evidence="7">
    <location>
        <begin position="61"/>
        <end position="62"/>
    </location>
    <ligand>
        <name>substrate</name>
    </ligand>
</feature>
<sequence>MILNHLKKKLIKKNIKTNSFIHPTILVFDSGVGGLSIYREIKKISPDSHYIYVFDNEAFPYGEKTEEFIINRVFEIIKAIASKHLITIAVIACNTASTVSLTKLRKHFSFPIVGTVPAIKPAIKTTRNGIIGLLATTATIKSKYTKELINQFAINCKIVQLNSSTLVQLAEKKIYGKKPSLNKINQIIKQWITMPEPPDTIILGCTHFHLLKNELKKVFPHKTKFIDSSSAIAKRTIWLINNQIEIKFSNEKNFAYCLSINKNLRKLRFVLKKEGFISLKQLFI</sequence>
<dbReference type="FunFam" id="3.40.50.1860:FF:000001">
    <property type="entry name" value="Glutamate racemase"/>
    <property type="match status" value="1"/>
</dbReference>
<dbReference type="GO" id="GO:0008881">
    <property type="term" value="F:glutamate racemase activity"/>
    <property type="evidence" value="ECO:0007669"/>
    <property type="project" value="UniProtKB-UniRule"/>
</dbReference>
<keyword evidence="6 7" id="KW-0961">Cell wall biogenesis/degradation</keyword>
<keyword evidence="3 7" id="KW-0133">Cell shape</keyword>
<evidence type="ECO:0000256" key="2">
    <source>
        <dbReference type="ARBA" id="ARBA00013090"/>
    </source>
</evidence>
<dbReference type="SUPFAM" id="SSF53681">
    <property type="entry name" value="Aspartate/glutamate racemase"/>
    <property type="match status" value="2"/>
</dbReference>
<dbReference type="Gene3D" id="3.40.50.1860">
    <property type="match status" value="2"/>
</dbReference>
<dbReference type="GO" id="GO:0008360">
    <property type="term" value="P:regulation of cell shape"/>
    <property type="evidence" value="ECO:0007669"/>
    <property type="project" value="UniProtKB-KW"/>
</dbReference>
<protein>
    <recommendedName>
        <fullName evidence="2 7">Glutamate racemase</fullName>
        <ecNumber evidence="2 7">5.1.1.3</ecNumber>
    </recommendedName>
</protein>
<comment type="pathway">
    <text evidence="7">Cell wall biogenesis; peptidoglycan biosynthesis.</text>
</comment>
<keyword evidence="9" id="KW-1185">Reference proteome</keyword>
<evidence type="ECO:0000256" key="5">
    <source>
        <dbReference type="ARBA" id="ARBA00023235"/>
    </source>
</evidence>